<keyword evidence="4" id="KW-0029">Amino-acid transport</keyword>
<evidence type="ECO:0000256" key="3">
    <source>
        <dbReference type="ARBA" id="ARBA00022729"/>
    </source>
</evidence>
<dbReference type="EMBL" id="RHHQ01000025">
    <property type="protein sequence ID" value="RNB80261.1"/>
    <property type="molecule type" value="Genomic_DNA"/>
</dbReference>
<dbReference type="RefSeq" id="WP_122921245.1">
    <property type="nucleotide sequence ID" value="NZ_RHHQ01000025.1"/>
</dbReference>
<dbReference type="Pfam" id="PF13458">
    <property type="entry name" value="Peripla_BP_6"/>
    <property type="match status" value="1"/>
</dbReference>
<dbReference type="PROSITE" id="PS51257">
    <property type="entry name" value="PROKAR_LIPOPROTEIN"/>
    <property type="match status" value="1"/>
</dbReference>
<comment type="caution">
    <text evidence="7">The sequence shown here is derived from an EMBL/GenBank/DDBJ whole genome shotgun (WGS) entry which is preliminary data.</text>
</comment>
<feature type="chain" id="PRO_5018324311" description="Leucine-binding protein domain-containing protein" evidence="5">
    <location>
        <begin position="28"/>
        <end position="398"/>
    </location>
</feature>
<evidence type="ECO:0000256" key="5">
    <source>
        <dbReference type="SAM" id="SignalP"/>
    </source>
</evidence>
<dbReference type="Gene3D" id="3.40.50.2300">
    <property type="match status" value="2"/>
</dbReference>
<dbReference type="PANTHER" id="PTHR30483:SF6">
    <property type="entry name" value="PERIPLASMIC BINDING PROTEIN OF ABC TRANSPORTER FOR NATURAL AMINO ACIDS"/>
    <property type="match status" value="1"/>
</dbReference>
<evidence type="ECO:0000259" key="6">
    <source>
        <dbReference type="Pfam" id="PF13458"/>
    </source>
</evidence>
<name>A0A3M8CY68_9BACL</name>
<gene>
    <name evidence="7" type="ORF">EDM56_28075</name>
</gene>
<keyword evidence="3 5" id="KW-0732">Signal</keyword>
<evidence type="ECO:0000313" key="7">
    <source>
        <dbReference type="EMBL" id="RNB80261.1"/>
    </source>
</evidence>
<dbReference type="CDD" id="cd19980">
    <property type="entry name" value="PBP1_ABC_ligand_binding-like"/>
    <property type="match status" value="1"/>
</dbReference>
<organism evidence="7 8">
    <name type="scientific">Brevibacillus fluminis</name>
    <dbReference type="NCBI Taxonomy" id="511487"/>
    <lineage>
        <taxon>Bacteria</taxon>
        <taxon>Bacillati</taxon>
        <taxon>Bacillota</taxon>
        <taxon>Bacilli</taxon>
        <taxon>Bacillales</taxon>
        <taxon>Paenibacillaceae</taxon>
        <taxon>Brevibacillus</taxon>
    </lineage>
</organism>
<evidence type="ECO:0000256" key="4">
    <source>
        <dbReference type="ARBA" id="ARBA00022970"/>
    </source>
</evidence>
<reference evidence="7 8" key="1">
    <citation type="submission" date="2018-10" db="EMBL/GenBank/DDBJ databases">
        <title>Phylogenomics of Brevibacillus.</title>
        <authorList>
            <person name="Dunlap C."/>
        </authorList>
    </citation>
    <scope>NUCLEOTIDE SEQUENCE [LARGE SCALE GENOMIC DNA]</scope>
    <source>
        <strain evidence="7 8">JCM 15716</strain>
    </source>
</reference>
<dbReference type="InterPro" id="IPR051010">
    <property type="entry name" value="BCAA_transport"/>
</dbReference>
<dbReference type="GO" id="GO:0006865">
    <property type="term" value="P:amino acid transport"/>
    <property type="evidence" value="ECO:0007669"/>
    <property type="project" value="UniProtKB-KW"/>
</dbReference>
<evidence type="ECO:0000256" key="2">
    <source>
        <dbReference type="ARBA" id="ARBA00022448"/>
    </source>
</evidence>
<evidence type="ECO:0000256" key="1">
    <source>
        <dbReference type="ARBA" id="ARBA00010062"/>
    </source>
</evidence>
<keyword evidence="2" id="KW-0813">Transport</keyword>
<feature type="signal peptide" evidence="5">
    <location>
        <begin position="1"/>
        <end position="27"/>
    </location>
</feature>
<protein>
    <recommendedName>
        <fullName evidence="6">Leucine-binding protein domain-containing protein</fullName>
    </recommendedName>
</protein>
<sequence length="398" mass="42886">MNKKMGSKVAGLLLSMGMVLSACSGHATSGAGSTGSSDAANGDVIKIGAVLPLTGVTAYYGTTIKQGIDLVLDEIAAQGGINGKKIEVIYEDDKGTPAEAVNAAQKLITQDHVSAIIGAHSSSNTLAMRDVTEREKVVHMTPASGADSITEPGHPYMFRYTLYNGQQGPALARYVTGKLNLKDVAIIAENSDFGRTGAEAFKKTMENEGLGNVLSLEFYKQGDKDFYPQLTKIKNLNPSAILISGNITEGAQLIKQIRDLGMNTQLFGFASLANDKFIELAGKSAEGIISIGTFEPGDYNYFPNSKKMVETYKQKYGKNPDMQVANGYGSMQIFAEAIRLAGSGDREKIREAMKQLKDFQGVTGPVTFNENNQSYQMLIFEKLENGKYVVMGSDKDMK</sequence>
<dbReference type="PRINTS" id="PR00337">
    <property type="entry name" value="LEUILEVALBP"/>
</dbReference>
<dbReference type="InterPro" id="IPR028081">
    <property type="entry name" value="Leu-bd"/>
</dbReference>
<comment type="similarity">
    <text evidence="1">Belongs to the leucine-binding protein family.</text>
</comment>
<dbReference type="SUPFAM" id="SSF53822">
    <property type="entry name" value="Periplasmic binding protein-like I"/>
    <property type="match status" value="1"/>
</dbReference>
<dbReference type="InterPro" id="IPR028082">
    <property type="entry name" value="Peripla_BP_I"/>
</dbReference>
<proteinExistence type="inferred from homology"/>
<dbReference type="OrthoDB" id="9783240at2"/>
<evidence type="ECO:0000313" key="8">
    <source>
        <dbReference type="Proteomes" id="UP000271031"/>
    </source>
</evidence>
<dbReference type="InterPro" id="IPR000709">
    <property type="entry name" value="Leu_Ile_Val-bd"/>
</dbReference>
<keyword evidence="8" id="KW-1185">Reference proteome</keyword>
<feature type="domain" description="Leucine-binding protein" evidence="6">
    <location>
        <begin position="45"/>
        <end position="373"/>
    </location>
</feature>
<accession>A0A3M8CY68</accession>
<dbReference type="Proteomes" id="UP000271031">
    <property type="component" value="Unassembled WGS sequence"/>
</dbReference>
<dbReference type="AlphaFoldDB" id="A0A3M8CY68"/>
<dbReference type="PANTHER" id="PTHR30483">
    <property type="entry name" value="LEUCINE-SPECIFIC-BINDING PROTEIN"/>
    <property type="match status" value="1"/>
</dbReference>